<evidence type="ECO:0000313" key="2">
    <source>
        <dbReference type="Proteomes" id="UP000001551"/>
    </source>
</evidence>
<dbReference type="KEGG" id="eha:Ethha_0872"/>
<gene>
    <name evidence="1" type="ordered locus">Ethha_0872</name>
</gene>
<dbReference type="AlphaFoldDB" id="E6U3E6"/>
<dbReference type="HOGENOM" id="CLU_3183791_0_0_9"/>
<proteinExistence type="predicted"/>
<sequence>MSIAHDPVMKARFLQSVEIVKDSSGSHVIGEVVSDCQRKLTLKCHS</sequence>
<keyword evidence="2" id="KW-1185">Reference proteome</keyword>
<evidence type="ECO:0000313" key="1">
    <source>
        <dbReference type="EMBL" id="ADU26438.1"/>
    </source>
</evidence>
<accession>E6U3E6</accession>
<dbReference type="EMBL" id="CP002400">
    <property type="protein sequence ID" value="ADU26438.1"/>
    <property type="molecule type" value="Genomic_DNA"/>
</dbReference>
<name>E6U3E6_ETHHY</name>
<reference evidence="1 2" key="1">
    <citation type="submission" date="2010-12" db="EMBL/GenBank/DDBJ databases">
        <title>Complete sequence of Ethanoligenens harbinense YUAN-3.</title>
        <authorList>
            <person name="Lucas S."/>
            <person name="Copeland A."/>
            <person name="Lapidus A."/>
            <person name="Cheng J.-F."/>
            <person name="Bruce D."/>
            <person name="Goodwin L."/>
            <person name="Pitluck S."/>
            <person name="Chertkov O."/>
            <person name="Misra M."/>
            <person name="Detter J.C."/>
            <person name="Han C."/>
            <person name="Tapia R."/>
            <person name="Land M."/>
            <person name="Hauser L."/>
            <person name="Jeffries C."/>
            <person name="Kyrpides N."/>
            <person name="Ivanova N."/>
            <person name="Mikhailova N."/>
            <person name="Wang A."/>
            <person name="Mouttaki H."/>
            <person name="He Z."/>
            <person name="Zhou J."/>
            <person name="Hemme C.L."/>
            <person name="Woyke T."/>
        </authorList>
    </citation>
    <scope>NUCLEOTIDE SEQUENCE [LARGE SCALE GENOMIC DNA]</scope>
    <source>
        <strain evidence="2">DSM 18485 / JCM 12961 / CGMCC 1.5033 / YUAN-3</strain>
    </source>
</reference>
<protein>
    <submittedName>
        <fullName evidence="1">Uncharacterized protein</fullName>
    </submittedName>
</protein>
<dbReference type="Proteomes" id="UP000001551">
    <property type="component" value="Chromosome"/>
</dbReference>
<organism evidence="1 2">
    <name type="scientific">Ethanoligenens harbinense (strain DSM 18485 / JCM 12961 / CGMCC 1.5033 / YUAN-3)</name>
    <dbReference type="NCBI Taxonomy" id="663278"/>
    <lineage>
        <taxon>Bacteria</taxon>
        <taxon>Bacillati</taxon>
        <taxon>Bacillota</taxon>
        <taxon>Clostridia</taxon>
        <taxon>Eubacteriales</taxon>
        <taxon>Oscillospiraceae</taxon>
        <taxon>Ethanoligenens</taxon>
    </lineage>
</organism>